<feature type="transmembrane region" description="Helical" evidence="1">
    <location>
        <begin position="241"/>
        <end position="264"/>
    </location>
</feature>
<proteinExistence type="predicted"/>
<reference evidence="4" key="1">
    <citation type="submission" date="2015-01" db="EMBL/GenBank/DDBJ databases">
        <authorList>
            <person name="Manzoor Shahid"/>
            <person name="Zubair Saima"/>
        </authorList>
    </citation>
    <scope>NUCLEOTIDE SEQUENCE [LARGE SCALE GENOMIC DNA]</scope>
    <source>
        <strain evidence="4">Sp3</strain>
    </source>
</reference>
<organism evidence="3 4">
    <name type="scientific">Syntrophaceticus schinkii</name>
    <dbReference type="NCBI Taxonomy" id="499207"/>
    <lineage>
        <taxon>Bacteria</taxon>
        <taxon>Bacillati</taxon>
        <taxon>Bacillota</taxon>
        <taxon>Clostridia</taxon>
        <taxon>Thermoanaerobacterales</taxon>
        <taxon>Thermoanaerobacterales Family III. Incertae Sedis</taxon>
        <taxon>Syntrophaceticus</taxon>
    </lineage>
</organism>
<evidence type="ECO:0000256" key="2">
    <source>
        <dbReference type="SAM" id="SignalP"/>
    </source>
</evidence>
<sequence>MKAKSFIICLCFMFCLLITPCPSLASDSEALISDQFDQLNLEDLDAFLKKIDQDIDDKISGFSLIKIFEDARQGKLEMDISGIFKALISYFCREFLTHTSLLGKLIVLGALLAILEHLQSAFEQNTVAKLAHSIGIIALLTVALSSFTIAIQTGRDAIGNMVGFMQSLIPILLTLMAALGSLTTVALMHPVIYVSLNIIATLIQNIVFPLIFCAAILGIVSSLSERFQVSRLADLFRDGSMLLTGLLLTVFTGILGVQGVAGAVTDGVGLRTVKYLTGAVVPVVGGVLTDAVDAVAGCSLFIKNAVGIVGVLAILFLCTLPVVKILSAAVMYRLAAALLQPLGAQELSESLHLLGNYLLLVFAAVAAVGLMFFIALTIIVGLSNVVVMLR</sequence>
<accession>A0A0B7MPF6</accession>
<feature type="transmembrane region" description="Helical" evidence="1">
    <location>
        <begin position="198"/>
        <end position="220"/>
    </location>
</feature>
<keyword evidence="2" id="KW-0732">Signal</keyword>
<feature type="transmembrane region" description="Helical" evidence="1">
    <location>
        <begin position="354"/>
        <end position="387"/>
    </location>
</feature>
<evidence type="ECO:0000313" key="4">
    <source>
        <dbReference type="Proteomes" id="UP000046155"/>
    </source>
</evidence>
<evidence type="ECO:0000256" key="1">
    <source>
        <dbReference type="SAM" id="Phobius"/>
    </source>
</evidence>
<feature type="transmembrane region" description="Helical" evidence="1">
    <location>
        <begin position="309"/>
        <end position="334"/>
    </location>
</feature>
<dbReference type="OrthoDB" id="1706761at2"/>
<gene>
    <name evidence="3" type="ORF">SSCH_630029</name>
</gene>
<dbReference type="NCBIfam" id="TIGR02829">
    <property type="entry name" value="spore_III_AE"/>
    <property type="match status" value="1"/>
</dbReference>
<keyword evidence="4" id="KW-1185">Reference proteome</keyword>
<keyword evidence="1" id="KW-0472">Membrane</keyword>
<name>A0A0B7MPF6_9FIRM</name>
<dbReference type="EMBL" id="CDRZ01000262">
    <property type="protein sequence ID" value="CEO89891.1"/>
    <property type="molecule type" value="Genomic_DNA"/>
</dbReference>
<dbReference type="Pfam" id="PF09546">
    <property type="entry name" value="Spore_III_AE"/>
    <property type="match status" value="1"/>
</dbReference>
<keyword evidence="1" id="KW-0812">Transmembrane</keyword>
<protein>
    <submittedName>
        <fullName evidence="3">Stage III sporulation protein AE</fullName>
    </submittedName>
</protein>
<dbReference type="Proteomes" id="UP000046155">
    <property type="component" value="Unassembled WGS sequence"/>
</dbReference>
<dbReference type="RefSeq" id="WP_052835628.1">
    <property type="nucleotide sequence ID" value="NZ_CDRZ01000262.1"/>
</dbReference>
<dbReference type="AlphaFoldDB" id="A0A0B7MPF6"/>
<keyword evidence="1" id="KW-1133">Transmembrane helix</keyword>
<dbReference type="InterPro" id="IPR014194">
    <property type="entry name" value="Spore_III_AE"/>
</dbReference>
<feature type="transmembrane region" description="Helical" evidence="1">
    <location>
        <begin position="171"/>
        <end position="192"/>
    </location>
</feature>
<feature type="transmembrane region" description="Helical" evidence="1">
    <location>
        <begin position="276"/>
        <end position="302"/>
    </location>
</feature>
<feature type="transmembrane region" description="Helical" evidence="1">
    <location>
        <begin position="130"/>
        <end position="151"/>
    </location>
</feature>
<feature type="chain" id="PRO_5002120379" evidence="2">
    <location>
        <begin position="26"/>
        <end position="390"/>
    </location>
</feature>
<feature type="signal peptide" evidence="2">
    <location>
        <begin position="1"/>
        <end position="25"/>
    </location>
</feature>
<evidence type="ECO:0000313" key="3">
    <source>
        <dbReference type="EMBL" id="CEO89891.1"/>
    </source>
</evidence>